<dbReference type="Proteomes" id="UP000008144">
    <property type="component" value="Chromosome 3"/>
</dbReference>
<sequence length="221" mass="24568">MDLGVILLATCMLGNFLLVVGSSAPRAVVETLLTDIETAVPIYKHIGSIWEPVSPKEDFYILGQAVRTTVLRPPKDFQLIVGRSVNRSLAEPLDFDHPWTITPGKLIVWRMNCPFGYVSLGDIASKSRKPDVTKYRCVIKDATVPAIRGLVVHSDPNGDHVMRYVGLTAGWRSPFFLIEYLTSHIQTGFYSLRELYTAPTPMPGEETTIKTETTTVETSTQ</sequence>
<reference evidence="2" key="4">
    <citation type="submission" date="2025-09" db="UniProtKB">
        <authorList>
            <consortium name="Ensembl"/>
        </authorList>
    </citation>
    <scope>IDENTIFICATION</scope>
</reference>
<evidence type="ECO:0008006" key="4">
    <source>
        <dbReference type="Google" id="ProtNLM"/>
    </source>
</evidence>
<accession>F7BGR6</accession>
<evidence type="ECO:0000313" key="3">
    <source>
        <dbReference type="Proteomes" id="UP000008144"/>
    </source>
</evidence>
<keyword evidence="3" id="KW-1185">Reference proteome</keyword>
<name>F7BGR6_CIOIN</name>
<keyword evidence="1" id="KW-0732">Signal</keyword>
<proteinExistence type="predicted"/>
<dbReference type="GeneTree" id="ENSGT00390000001350"/>
<dbReference type="HOGENOM" id="CLU_092090_0_0_1"/>
<dbReference type="OMA" id="KHIGSIW"/>
<dbReference type="EMBL" id="EAAA01001611">
    <property type="status" value="NOT_ANNOTATED_CDS"/>
    <property type="molecule type" value="Genomic_DNA"/>
</dbReference>
<evidence type="ECO:0000256" key="1">
    <source>
        <dbReference type="SAM" id="SignalP"/>
    </source>
</evidence>
<reference evidence="3" key="1">
    <citation type="journal article" date="2002" name="Science">
        <title>The draft genome of Ciona intestinalis: insights into chordate and vertebrate origins.</title>
        <authorList>
            <person name="Dehal P."/>
            <person name="Satou Y."/>
            <person name="Campbell R.K."/>
            <person name="Chapman J."/>
            <person name="Degnan B."/>
            <person name="De Tomaso A."/>
            <person name="Davidson B."/>
            <person name="Di Gregorio A."/>
            <person name="Gelpke M."/>
            <person name="Goodstein D.M."/>
            <person name="Harafuji N."/>
            <person name="Hastings K.E."/>
            <person name="Ho I."/>
            <person name="Hotta K."/>
            <person name="Huang W."/>
            <person name="Kawashima T."/>
            <person name="Lemaire P."/>
            <person name="Martinez D."/>
            <person name="Meinertzhagen I.A."/>
            <person name="Necula S."/>
            <person name="Nonaka M."/>
            <person name="Putnam N."/>
            <person name="Rash S."/>
            <person name="Saiga H."/>
            <person name="Satake M."/>
            <person name="Terry A."/>
            <person name="Yamada L."/>
            <person name="Wang H.G."/>
            <person name="Awazu S."/>
            <person name="Azumi K."/>
            <person name="Boore J."/>
            <person name="Branno M."/>
            <person name="Chin-Bow S."/>
            <person name="DeSantis R."/>
            <person name="Doyle S."/>
            <person name="Francino P."/>
            <person name="Keys D.N."/>
            <person name="Haga S."/>
            <person name="Hayashi H."/>
            <person name="Hino K."/>
            <person name="Imai K.S."/>
            <person name="Inaba K."/>
            <person name="Kano S."/>
            <person name="Kobayashi K."/>
            <person name="Kobayashi M."/>
            <person name="Lee B.I."/>
            <person name="Makabe K.W."/>
            <person name="Manohar C."/>
            <person name="Matassi G."/>
            <person name="Medina M."/>
            <person name="Mochizuki Y."/>
            <person name="Mount S."/>
            <person name="Morishita T."/>
            <person name="Miura S."/>
            <person name="Nakayama A."/>
            <person name="Nishizaka S."/>
            <person name="Nomoto H."/>
            <person name="Ohta F."/>
            <person name="Oishi K."/>
            <person name="Rigoutsos I."/>
            <person name="Sano M."/>
            <person name="Sasaki A."/>
            <person name="Sasakura Y."/>
            <person name="Shoguchi E."/>
            <person name="Shin-i T."/>
            <person name="Spagnuolo A."/>
            <person name="Stainier D."/>
            <person name="Suzuki M.M."/>
            <person name="Tassy O."/>
            <person name="Takatori N."/>
            <person name="Tokuoka M."/>
            <person name="Yagi K."/>
            <person name="Yoshizaki F."/>
            <person name="Wada S."/>
            <person name="Zhang C."/>
            <person name="Hyatt P.D."/>
            <person name="Larimer F."/>
            <person name="Detter C."/>
            <person name="Doggett N."/>
            <person name="Glavina T."/>
            <person name="Hawkins T."/>
            <person name="Richardson P."/>
            <person name="Lucas S."/>
            <person name="Kohara Y."/>
            <person name="Levine M."/>
            <person name="Satoh N."/>
            <person name="Rokhsar D.S."/>
        </authorList>
    </citation>
    <scope>NUCLEOTIDE SEQUENCE [LARGE SCALE GENOMIC DNA]</scope>
</reference>
<protein>
    <recommendedName>
        <fullName evidence="4">START domain-containing protein</fullName>
    </recommendedName>
</protein>
<organism evidence="2 3">
    <name type="scientific">Ciona intestinalis</name>
    <name type="common">Transparent sea squirt</name>
    <name type="synonym">Ascidia intestinalis</name>
    <dbReference type="NCBI Taxonomy" id="7719"/>
    <lineage>
        <taxon>Eukaryota</taxon>
        <taxon>Metazoa</taxon>
        <taxon>Chordata</taxon>
        <taxon>Tunicata</taxon>
        <taxon>Ascidiacea</taxon>
        <taxon>Phlebobranchia</taxon>
        <taxon>Cionidae</taxon>
        <taxon>Ciona</taxon>
    </lineage>
</organism>
<evidence type="ECO:0000313" key="2">
    <source>
        <dbReference type="Ensembl" id="ENSCINP00000014686.3"/>
    </source>
</evidence>
<dbReference type="InParanoid" id="F7BGR6"/>
<reference evidence="2" key="2">
    <citation type="journal article" date="2008" name="Genome Biol.">
        <title>Improved genome assembly and evidence-based global gene model set for the chordate Ciona intestinalis: new insight into intron and operon populations.</title>
        <authorList>
            <person name="Satou Y."/>
            <person name="Mineta K."/>
            <person name="Ogasawara M."/>
            <person name="Sasakura Y."/>
            <person name="Shoguchi E."/>
            <person name="Ueno K."/>
            <person name="Yamada L."/>
            <person name="Matsumoto J."/>
            <person name="Wasserscheid J."/>
            <person name="Dewar K."/>
            <person name="Wiley G.B."/>
            <person name="Macmil S.L."/>
            <person name="Roe B.A."/>
            <person name="Zeller R.W."/>
            <person name="Hastings K.E."/>
            <person name="Lemaire P."/>
            <person name="Lindquist E."/>
            <person name="Endo T."/>
            <person name="Hotta K."/>
            <person name="Inaba K."/>
        </authorList>
    </citation>
    <scope>NUCLEOTIDE SEQUENCE [LARGE SCALE GENOMIC DNA]</scope>
    <source>
        <strain evidence="2">wild type</strain>
    </source>
</reference>
<feature type="signal peptide" evidence="1">
    <location>
        <begin position="1"/>
        <end position="23"/>
    </location>
</feature>
<dbReference type="AlphaFoldDB" id="F7BGR6"/>
<reference evidence="2" key="3">
    <citation type="submission" date="2025-08" db="UniProtKB">
        <authorList>
            <consortium name="Ensembl"/>
        </authorList>
    </citation>
    <scope>IDENTIFICATION</scope>
</reference>
<dbReference type="Ensembl" id="ENSCINT00000014686.3">
    <property type="protein sequence ID" value="ENSCINP00000014686.3"/>
    <property type="gene ID" value="ENSCING00000007148.3"/>
</dbReference>
<feature type="chain" id="PRO_5003348688" description="START domain-containing protein" evidence="1">
    <location>
        <begin position="24"/>
        <end position="221"/>
    </location>
</feature>